<protein>
    <recommendedName>
        <fullName evidence="5">Hemerythrin-like domain-containing protein</fullName>
    </recommendedName>
</protein>
<proteinExistence type="inferred from homology"/>
<dbReference type="GO" id="GO:0046872">
    <property type="term" value="F:metal ion binding"/>
    <property type="evidence" value="ECO:0007669"/>
    <property type="project" value="UniProtKB-KW"/>
</dbReference>
<dbReference type="AlphaFoldDB" id="A0A7S3B3X7"/>
<dbReference type="InterPro" id="IPR035938">
    <property type="entry name" value="Hemerythrin-like_sf"/>
</dbReference>
<dbReference type="Gene3D" id="1.20.120.50">
    <property type="entry name" value="Hemerythrin-like"/>
    <property type="match status" value="1"/>
</dbReference>
<organism evidence="4">
    <name type="scientific">Haptolina ericina</name>
    <dbReference type="NCBI Taxonomy" id="156174"/>
    <lineage>
        <taxon>Eukaryota</taxon>
        <taxon>Haptista</taxon>
        <taxon>Haptophyta</taxon>
        <taxon>Prymnesiophyceae</taxon>
        <taxon>Prymnesiales</taxon>
        <taxon>Prymnesiaceae</taxon>
        <taxon>Haptolina</taxon>
    </lineage>
</organism>
<keyword evidence="2" id="KW-0479">Metal-binding</keyword>
<name>A0A7S3B3X7_9EUKA</name>
<evidence type="ECO:0000256" key="2">
    <source>
        <dbReference type="ARBA" id="ARBA00022723"/>
    </source>
</evidence>
<gene>
    <name evidence="4" type="ORF">HERI1096_LOCUS22396</name>
</gene>
<accession>A0A7S3B3X7</accession>
<evidence type="ECO:0000256" key="3">
    <source>
        <dbReference type="ARBA" id="ARBA00023004"/>
    </source>
</evidence>
<evidence type="ECO:0008006" key="5">
    <source>
        <dbReference type="Google" id="ProtNLM"/>
    </source>
</evidence>
<evidence type="ECO:0000313" key="4">
    <source>
        <dbReference type="EMBL" id="CAE0121695.1"/>
    </source>
</evidence>
<dbReference type="SUPFAM" id="SSF47188">
    <property type="entry name" value="Hemerythrin-like"/>
    <property type="match status" value="1"/>
</dbReference>
<sequence length="273" mass="29466">MDAWAARYGSSIAFICVSCAGPQLATQFGTQLKLKHCHNTWVDQDDMPTWGQLGCNGFIVLDGSHSVISRATPAYLEVREAAFRHVDGLIAALIAEKPLPELPPGAVDPAVGGPCAEVRFGKEAEDAVPAISDAPSAAQAKKSSVNVPSVKVAVLDEEHARCEAALMQLAERRDSAALNELLTAYEEHFAHEEALLDEHLYAGVKRAKGFSADKGARTSHFTDHERMLTEIRNLLSEIKRKADLARDLGLNESVVELSDAISADEVQRLSGEV</sequence>
<reference evidence="4" key="1">
    <citation type="submission" date="2021-01" db="EMBL/GenBank/DDBJ databases">
        <authorList>
            <person name="Corre E."/>
            <person name="Pelletier E."/>
            <person name="Niang G."/>
            <person name="Scheremetjew M."/>
            <person name="Finn R."/>
            <person name="Kale V."/>
            <person name="Holt S."/>
            <person name="Cochrane G."/>
            <person name="Meng A."/>
            <person name="Brown T."/>
            <person name="Cohen L."/>
        </authorList>
    </citation>
    <scope>NUCLEOTIDE SEQUENCE</scope>
    <source>
        <strain evidence="4">CCMP281</strain>
    </source>
</reference>
<keyword evidence="3" id="KW-0408">Iron</keyword>
<comment type="similarity">
    <text evidence="1">Belongs to the hemerythrin family.</text>
</comment>
<dbReference type="EMBL" id="HBHX01040370">
    <property type="protein sequence ID" value="CAE0121695.1"/>
    <property type="molecule type" value="Transcribed_RNA"/>
</dbReference>
<evidence type="ECO:0000256" key="1">
    <source>
        <dbReference type="ARBA" id="ARBA00010587"/>
    </source>
</evidence>